<name>A0A182JAK7_ANOAO</name>
<sequence>METETIGLLLLVLLLSVAPVELAVLAVSVEAAAAICSNDSTTPTSATTARYSSTVSAVLLLATAGTSAAAATTAAATRRTAAGWVDRDLRNPVRHVRRHLEEATLGGLPRWHEPGVQWLLLMEWLGNG</sequence>
<organism evidence="1">
    <name type="scientific">Anopheles atroparvus</name>
    <name type="common">European mosquito</name>
    <dbReference type="NCBI Taxonomy" id="41427"/>
    <lineage>
        <taxon>Eukaryota</taxon>
        <taxon>Metazoa</taxon>
        <taxon>Ecdysozoa</taxon>
        <taxon>Arthropoda</taxon>
        <taxon>Hexapoda</taxon>
        <taxon>Insecta</taxon>
        <taxon>Pterygota</taxon>
        <taxon>Neoptera</taxon>
        <taxon>Endopterygota</taxon>
        <taxon>Diptera</taxon>
        <taxon>Nematocera</taxon>
        <taxon>Culicoidea</taxon>
        <taxon>Culicidae</taxon>
        <taxon>Anophelinae</taxon>
        <taxon>Anopheles</taxon>
    </lineage>
</organism>
<dbReference type="VEuPathDB" id="VectorBase:AATE014484"/>
<dbReference type="EnsemblMetazoa" id="AATE014484-RA">
    <property type="protein sequence ID" value="AATE014484-PA.1"/>
    <property type="gene ID" value="AATE014484"/>
</dbReference>
<evidence type="ECO:0000313" key="1">
    <source>
        <dbReference type="EnsemblMetazoa" id="AATE014484-PA.1"/>
    </source>
</evidence>
<proteinExistence type="predicted"/>
<dbReference type="AlphaFoldDB" id="A0A182JAK7"/>
<reference evidence="1" key="1">
    <citation type="submission" date="2022-08" db="UniProtKB">
        <authorList>
            <consortium name="EnsemblMetazoa"/>
        </authorList>
    </citation>
    <scope>IDENTIFICATION</scope>
    <source>
        <strain evidence="1">EBRO</strain>
    </source>
</reference>
<protein>
    <submittedName>
        <fullName evidence="1">Uncharacterized protein</fullName>
    </submittedName>
</protein>
<accession>A0A182JAK7</accession>